<dbReference type="OrthoDB" id="8445902at2"/>
<keyword evidence="2" id="KW-1185">Reference proteome</keyword>
<dbReference type="EMBL" id="FQXC01000004">
    <property type="protein sequence ID" value="SHH77871.1"/>
    <property type="molecule type" value="Genomic_DNA"/>
</dbReference>
<evidence type="ECO:0008006" key="3">
    <source>
        <dbReference type="Google" id="ProtNLM"/>
    </source>
</evidence>
<protein>
    <recommendedName>
        <fullName evidence="3">Matrixin</fullName>
    </recommendedName>
</protein>
<sequence>MPTPWKDTVRASGRLKIHCTDSLVGDWRSVVADAMTEFNSISTRGTLGVSFVDEAAEDQANVIVWNVDGTRSTSFAGTTTTVNLRGNASAGNTRTFSIGGRMEMAHVFLPSTPGQYSQMRALGRPVRLVIAFHELIHCCGLHNDDHGGLAFHGHPSATRARNAADDVVSVQTENGYVHMPPLVITPETGRRIRANWTSGE</sequence>
<evidence type="ECO:0000313" key="1">
    <source>
        <dbReference type="EMBL" id="SHH77871.1"/>
    </source>
</evidence>
<dbReference type="Proteomes" id="UP000184221">
    <property type="component" value="Unassembled WGS sequence"/>
</dbReference>
<reference evidence="1 2" key="1">
    <citation type="submission" date="2016-11" db="EMBL/GenBank/DDBJ databases">
        <authorList>
            <person name="Jaros S."/>
            <person name="Januszkiewicz K."/>
            <person name="Wedrychowicz H."/>
        </authorList>
    </citation>
    <scope>NUCLEOTIDE SEQUENCE [LARGE SCALE GENOMIC DNA]</scope>
    <source>
        <strain evidence="1 2">DSM 29431</strain>
    </source>
</reference>
<name>A0A1M5VRH0_9RHOB</name>
<evidence type="ECO:0000313" key="2">
    <source>
        <dbReference type="Proteomes" id="UP000184221"/>
    </source>
</evidence>
<organism evidence="1 2">
    <name type="scientific">Marivita hallyeonensis</name>
    <dbReference type="NCBI Taxonomy" id="996342"/>
    <lineage>
        <taxon>Bacteria</taxon>
        <taxon>Pseudomonadati</taxon>
        <taxon>Pseudomonadota</taxon>
        <taxon>Alphaproteobacteria</taxon>
        <taxon>Rhodobacterales</taxon>
        <taxon>Roseobacteraceae</taxon>
        <taxon>Marivita</taxon>
    </lineage>
</organism>
<dbReference type="STRING" id="996342.SAMN05443551_3031"/>
<gene>
    <name evidence="1" type="ORF">SAMN05443551_3031</name>
</gene>
<accession>A0A1M5VRH0</accession>
<proteinExistence type="predicted"/>
<dbReference type="AlphaFoldDB" id="A0A1M5VRH0"/>